<organism evidence="11 12">
    <name type="scientific">Falsiroseomonas algicola</name>
    <dbReference type="NCBI Taxonomy" id="2716930"/>
    <lineage>
        <taxon>Bacteria</taxon>
        <taxon>Pseudomonadati</taxon>
        <taxon>Pseudomonadota</taxon>
        <taxon>Alphaproteobacteria</taxon>
        <taxon>Acetobacterales</taxon>
        <taxon>Roseomonadaceae</taxon>
        <taxon>Falsiroseomonas</taxon>
    </lineage>
</organism>
<dbReference type="AlphaFoldDB" id="A0A6M1LRX6"/>
<evidence type="ECO:0000256" key="7">
    <source>
        <dbReference type="ARBA" id="ARBA00022777"/>
    </source>
</evidence>
<comment type="catalytic activity">
    <reaction evidence="1">
        <text>ATP + protein L-histidine = ADP + protein N-phospho-L-histidine.</text>
        <dbReference type="EC" id="2.7.13.3"/>
    </reaction>
</comment>
<keyword evidence="12" id="KW-1185">Reference proteome</keyword>
<reference evidence="11 12" key="2">
    <citation type="submission" date="2020-03" db="EMBL/GenBank/DDBJ databases">
        <title>Roseomonas stagni sp. nov., isolated from pond water in Japan.</title>
        <authorList>
            <person name="Furuhata K."/>
            <person name="Miyamoto H."/>
            <person name="Goto K."/>
        </authorList>
    </citation>
    <scope>NUCLEOTIDE SEQUENCE [LARGE SCALE GENOMIC DNA]</scope>
    <source>
        <strain evidence="11 12">PeD5</strain>
    </source>
</reference>
<comment type="caution">
    <text evidence="11">The sequence shown here is derived from an EMBL/GenBank/DDBJ whole genome shotgun (WGS) entry which is preliminary data.</text>
</comment>
<dbReference type="PROSITE" id="PS50885">
    <property type="entry name" value="HAMP"/>
    <property type="match status" value="1"/>
</dbReference>
<dbReference type="InterPro" id="IPR003660">
    <property type="entry name" value="HAMP_dom"/>
</dbReference>
<evidence type="ECO:0000256" key="9">
    <source>
        <dbReference type="SAM" id="Phobius"/>
    </source>
</evidence>
<dbReference type="SMART" id="SM00086">
    <property type="entry name" value="PAC"/>
    <property type="match status" value="1"/>
</dbReference>
<keyword evidence="9" id="KW-1133">Transmembrane helix</keyword>
<dbReference type="Gene3D" id="3.30.450.20">
    <property type="entry name" value="PAS domain"/>
    <property type="match status" value="1"/>
</dbReference>
<protein>
    <recommendedName>
        <fullName evidence="3">histidine kinase</fullName>
        <ecNumber evidence="3">2.7.13.3</ecNumber>
    </recommendedName>
</protein>
<keyword evidence="9" id="KW-0812">Transmembrane</keyword>
<dbReference type="Gene3D" id="3.30.565.10">
    <property type="entry name" value="Histidine kinase-like ATPase, C-terminal domain"/>
    <property type="match status" value="1"/>
</dbReference>
<dbReference type="PANTHER" id="PTHR41523">
    <property type="entry name" value="TWO-COMPONENT SYSTEM SENSOR PROTEIN"/>
    <property type="match status" value="1"/>
</dbReference>
<dbReference type="RefSeq" id="WP_164697080.1">
    <property type="nucleotide sequence ID" value="NZ_JAAIKB010000013.1"/>
</dbReference>
<evidence type="ECO:0000256" key="2">
    <source>
        <dbReference type="ARBA" id="ARBA00004370"/>
    </source>
</evidence>
<dbReference type="InterPro" id="IPR000014">
    <property type="entry name" value="PAS"/>
</dbReference>
<dbReference type="Pfam" id="PF07536">
    <property type="entry name" value="HWE_HK"/>
    <property type="match status" value="1"/>
</dbReference>
<dbReference type="InterPro" id="IPR011102">
    <property type="entry name" value="Sig_transdc_His_kinase_HWE"/>
</dbReference>
<dbReference type="Pfam" id="PF08447">
    <property type="entry name" value="PAS_3"/>
    <property type="match status" value="1"/>
</dbReference>
<evidence type="ECO:0000256" key="5">
    <source>
        <dbReference type="ARBA" id="ARBA00022679"/>
    </source>
</evidence>
<evidence type="ECO:0000313" key="12">
    <source>
        <dbReference type="Proteomes" id="UP000475385"/>
    </source>
</evidence>
<dbReference type="InterPro" id="IPR036890">
    <property type="entry name" value="HATPase_C_sf"/>
</dbReference>
<dbReference type="SUPFAM" id="SSF55785">
    <property type="entry name" value="PYP-like sensor domain (PAS domain)"/>
    <property type="match status" value="1"/>
</dbReference>
<keyword evidence="5" id="KW-0808">Transferase</keyword>
<comment type="subcellular location">
    <subcellularLocation>
        <location evidence="2">Membrane</location>
    </subcellularLocation>
</comment>
<dbReference type="Proteomes" id="UP000475385">
    <property type="component" value="Unassembled WGS sequence"/>
</dbReference>
<dbReference type="InterPro" id="IPR013655">
    <property type="entry name" value="PAS_fold_3"/>
</dbReference>
<dbReference type="InterPro" id="IPR001610">
    <property type="entry name" value="PAC"/>
</dbReference>
<dbReference type="EMBL" id="JAAIKB010000013">
    <property type="protein sequence ID" value="NGM23165.1"/>
    <property type="molecule type" value="Genomic_DNA"/>
</dbReference>
<feature type="transmembrane region" description="Helical" evidence="9">
    <location>
        <begin position="282"/>
        <end position="304"/>
    </location>
</feature>
<evidence type="ECO:0000256" key="4">
    <source>
        <dbReference type="ARBA" id="ARBA00022553"/>
    </source>
</evidence>
<feature type="domain" description="HAMP" evidence="10">
    <location>
        <begin position="305"/>
        <end position="356"/>
    </location>
</feature>
<evidence type="ECO:0000256" key="6">
    <source>
        <dbReference type="ARBA" id="ARBA00022741"/>
    </source>
</evidence>
<feature type="transmembrane region" description="Helical" evidence="9">
    <location>
        <begin position="17"/>
        <end position="42"/>
    </location>
</feature>
<dbReference type="CDD" id="cd00130">
    <property type="entry name" value="PAS"/>
    <property type="match status" value="1"/>
</dbReference>
<evidence type="ECO:0000313" key="11">
    <source>
        <dbReference type="EMBL" id="NGM23165.1"/>
    </source>
</evidence>
<dbReference type="GO" id="GO:0007165">
    <property type="term" value="P:signal transduction"/>
    <property type="evidence" value="ECO:0007669"/>
    <property type="project" value="InterPro"/>
</dbReference>
<sequence>MNAHSAPPDGPGIARHLAVLCLAIVVPVLVLAAALAGLYVAAERDRLGQAALRAATATSRALDLDLAGLVASVEILSLSPALRAGDLDAFDAEARQVRERLGVNVAMRDRGGQQLVNTRLPRGAALPRIQDFASDRRVAETGQPDISDLIAGATTGTPLFVVNTPLWRDGAVSHFLNFGVPPARVRQAIRDGGVTPGWSTTVLDRNGVVLADLGAPDPALGQRLQGDAWWRADPAEGLRWMVLPWQGEDRQLVAHVRSALSGWTVMVAVPARLATAPLRQSLAGLGALVAALLGLSAGLALLFARRIASPMARLAAAAQRLGQGEPEPFRTTGLREVDQAGQALADSAAESHRRQAEAEESAARLRLALEAAGFGRWEVDTRTGLASRAGHVIKPRPGLPLEGYPLEHFLREIVHPEDAAQVRASFDALLAGRATRHRTEYRAATPDGAGWIWVESYGGVVESDPATGAPIRISGVSRDISDRKAAEAQRRILLREIDHRAKNALAVAQSIVALTRADDPAAYAKEVNSRIAALARAHTRLAAEGWAAVDLRDLLADGLRPFGAVGLAEDEAAARILLSGDPVALPGDVATPVAMVMHELATNAAKHGALSVPPGRVEVAWTVDGTGLLHLRWTEHEGPPATPPAGRPQGARGFGSRMIDATIRHQLAGDYSLDWTATGLRCRISIPLRRAPSQGVGAGVT</sequence>
<dbReference type="GO" id="GO:0005524">
    <property type="term" value="F:ATP binding"/>
    <property type="evidence" value="ECO:0007669"/>
    <property type="project" value="UniProtKB-KW"/>
</dbReference>
<dbReference type="PANTHER" id="PTHR41523:SF8">
    <property type="entry name" value="ETHYLENE RESPONSE SENSOR PROTEIN"/>
    <property type="match status" value="1"/>
</dbReference>
<keyword evidence="7" id="KW-0418">Kinase</keyword>
<dbReference type="SMART" id="SM00911">
    <property type="entry name" value="HWE_HK"/>
    <property type="match status" value="1"/>
</dbReference>
<dbReference type="InterPro" id="IPR035965">
    <property type="entry name" value="PAS-like_dom_sf"/>
</dbReference>
<keyword evidence="8" id="KW-0067">ATP-binding</keyword>
<proteinExistence type="predicted"/>
<evidence type="ECO:0000256" key="3">
    <source>
        <dbReference type="ARBA" id="ARBA00012438"/>
    </source>
</evidence>
<dbReference type="GO" id="GO:0016020">
    <property type="term" value="C:membrane"/>
    <property type="evidence" value="ECO:0007669"/>
    <property type="project" value="UniProtKB-SubCell"/>
</dbReference>
<evidence type="ECO:0000256" key="1">
    <source>
        <dbReference type="ARBA" id="ARBA00000085"/>
    </source>
</evidence>
<keyword evidence="4" id="KW-0597">Phosphoprotein</keyword>
<reference evidence="11 12" key="1">
    <citation type="submission" date="2020-02" db="EMBL/GenBank/DDBJ databases">
        <authorList>
            <person name="Kim H.M."/>
            <person name="Jeon C.O."/>
        </authorList>
    </citation>
    <scope>NUCLEOTIDE SEQUENCE [LARGE SCALE GENOMIC DNA]</scope>
    <source>
        <strain evidence="11 12">PeD5</strain>
    </source>
</reference>
<accession>A0A6M1LRX6</accession>
<name>A0A6M1LRX6_9PROT</name>
<evidence type="ECO:0000259" key="10">
    <source>
        <dbReference type="PROSITE" id="PS50885"/>
    </source>
</evidence>
<keyword evidence="6" id="KW-0547">Nucleotide-binding</keyword>
<dbReference type="GO" id="GO:0004673">
    <property type="term" value="F:protein histidine kinase activity"/>
    <property type="evidence" value="ECO:0007669"/>
    <property type="project" value="UniProtKB-EC"/>
</dbReference>
<dbReference type="EC" id="2.7.13.3" evidence="3"/>
<gene>
    <name evidence="11" type="ORF">G3576_24340</name>
</gene>
<evidence type="ECO:0000256" key="8">
    <source>
        <dbReference type="ARBA" id="ARBA00022840"/>
    </source>
</evidence>
<keyword evidence="9" id="KW-0472">Membrane</keyword>